<dbReference type="InterPro" id="IPR003591">
    <property type="entry name" value="Leu-rich_rpt_typical-subtyp"/>
</dbReference>
<dbReference type="FunFam" id="3.80.10.10:FF:000008">
    <property type="entry name" value="CCR4-NOT transcription complex subunit 6 like"/>
    <property type="match status" value="1"/>
</dbReference>
<accession>A0AAV9S0T9</accession>
<dbReference type="GO" id="GO:0004535">
    <property type="term" value="F:poly(A)-specific ribonuclease activity"/>
    <property type="evidence" value="ECO:0007669"/>
    <property type="project" value="UniProtKB-EC"/>
</dbReference>
<evidence type="ECO:0000256" key="2">
    <source>
        <dbReference type="ARBA" id="ARBA00001946"/>
    </source>
</evidence>
<dbReference type="InterPro" id="IPR005135">
    <property type="entry name" value="Endo/exonuclease/phosphatase"/>
</dbReference>
<dbReference type="AlphaFoldDB" id="A0AAV9S0T9"/>
<sequence>MDEVISLSSDDSDLEIVGSCGGFTKCEPPPLSEVRVDVEAVNVNIPRHYIDLTDPRWACPELKLRPRLNLFDSPIIDLTTKETKPDTKDIFQNAGLWYPKAKAKTSDYTPEWELETLTYREDAGGDSPMSLLWQGDSDREDMNEESRFCTDFRAVSREDRRHVCSITLKKLTSGHQQVLIDGDNENSEAPQVLCRQSLSLVYSTIEENYPEGTLQLLSDLLQPGYYPPKDITTHLLRGILLDPHCPYHLCMQAFNLLMRTQRHHRANRSTAPWDWELLTSVMSSQLEHSKQQNDGKKKHQWEVLCMLLEYCLQTLEDDFTARCASSSLSHSIAKATLSCDRQFSRVRDVIKWLFYVIIKTTENEDSKEGVQKKDNQIRIVSIFQRMLSLALEVDRSPALNSAKLSQELFHMVLSHMPLRAHRMLLLESLQSKLLRCKLLEQLLDYACPQKVSLPMSLSLLLHFLKNCTLAADPRDGLEHWRKWEELIHLLWMLLLSYSKAMKGYLTSSTSEQIGKVGTLIYKPEDTVSKSAVKEAMDAFLSRSQADIGEALPLHVEESLTYLQDHLSGNGEEVARKQKRTRSRPRVLVCSCSVIGMPKEKYDPPDPRRMYTIMSSEEAANGKKSYWAELEISGRVRSLSTALWSLTHLTALHLSDNSLSRIPPDIAKLHNLVYLDLSSNKIRSLPAELGNMVSLRELLLNNNQLRVLPFELGKLFQLQTLGLKGNPLAQEIMVLYQEPDGTRRLLSFLLDNLAGAIKRIPTEQPPARSWISLQEPDRTRPATLFSVMCYNVLCDKYATRQLYGYCPSWALNWEYRKKSIIQEIMGCNADIISLQEVETEQYYSFFLPELKEQGYDGFFSPKSRARTMSESDRKHVDGCAVFFKTEKFSAVQKHTVEFNQLAMANSEGSEPMLNRVMTKDNIGVAVLLEVHKEMMEMSSGKSLHGLDKQLLLVANAHMHWDPEYSDVKLVQTMMFLSEVKNIVDKATRSFKLSTSGETNAIPLVLCADLNSLPDSGVVEYLSTGGVDCTHKDFKELRYSDSLTKFNCNGKNSTSNGRITHGFKLKSAYENGLMPYTNYTFDFKGVIDYIFYSRPQLNVLGILGPLDPHWLVENNVSGCPHPHIPSDHFSLYAQLELLLPSVPSQVNGLHLPARR</sequence>
<dbReference type="Gene3D" id="3.60.10.10">
    <property type="entry name" value="Endonuclease/exonuclease/phosphatase"/>
    <property type="match status" value="1"/>
</dbReference>
<keyword evidence="8" id="KW-0433">Leucine-rich repeat</keyword>
<dbReference type="GO" id="GO:0005829">
    <property type="term" value="C:cytosol"/>
    <property type="evidence" value="ECO:0007669"/>
    <property type="project" value="UniProtKB-ARBA"/>
</dbReference>
<keyword evidence="16" id="KW-0805">Transcription regulation</keyword>
<gene>
    <name evidence="21" type="ORF">CRENBAI_006254</name>
</gene>
<evidence type="ECO:0000256" key="18">
    <source>
        <dbReference type="ARBA" id="ARBA00023163"/>
    </source>
</evidence>
<dbReference type="GO" id="GO:0031047">
    <property type="term" value="P:regulatory ncRNA-mediated gene silencing"/>
    <property type="evidence" value="ECO:0007669"/>
    <property type="project" value="UniProtKB-KW"/>
</dbReference>
<dbReference type="Pfam" id="PF13855">
    <property type="entry name" value="LRR_8"/>
    <property type="match status" value="1"/>
</dbReference>
<dbReference type="EMBL" id="JAHHUM010001155">
    <property type="protein sequence ID" value="KAK5614664.1"/>
    <property type="molecule type" value="Genomic_DNA"/>
</dbReference>
<comment type="caution">
    <text evidence="21">The sequence shown here is derived from an EMBL/GenBank/DDBJ whole genome shotgun (WGS) entry which is preliminary data.</text>
</comment>
<dbReference type="GO" id="GO:0005634">
    <property type="term" value="C:nucleus"/>
    <property type="evidence" value="ECO:0007669"/>
    <property type="project" value="UniProtKB-SubCell"/>
</dbReference>
<name>A0AAV9S0T9_9TELE</name>
<feature type="domain" description="Endonuclease/exonuclease/phosphatase" evidence="20">
    <location>
        <begin position="1001"/>
        <end position="1126"/>
    </location>
</feature>
<evidence type="ECO:0000256" key="1">
    <source>
        <dbReference type="ARBA" id="ARBA00001663"/>
    </source>
</evidence>
<dbReference type="SMART" id="SM00369">
    <property type="entry name" value="LRR_TYP"/>
    <property type="match status" value="3"/>
</dbReference>
<dbReference type="InterPro" id="IPR050410">
    <property type="entry name" value="CCR4/nocturin_mRNA_transcr"/>
</dbReference>
<evidence type="ECO:0000256" key="5">
    <source>
        <dbReference type="ARBA" id="ARBA00010774"/>
    </source>
</evidence>
<dbReference type="PROSITE" id="PS51450">
    <property type="entry name" value="LRR"/>
    <property type="match status" value="2"/>
</dbReference>
<keyword evidence="7" id="KW-0963">Cytoplasm</keyword>
<keyword evidence="14" id="KW-0460">Magnesium</keyword>
<keyword evidence="22" id="KW-1185">Reference proteome</keyword>
<evidence type="ECO:0000256" key="12">
    <source>
        <dbReference type="ARBA" id="ARBA00022801"/>
    </source>
</evidence>
<evidence type="ECO:0000256" key="8">
    <source>
        <dbReference type="ARBA" id="ARBA00022614"/>
    </source>
</evidence>
<evidence type="ECO:0000256" key="15">
    <source>
        <dbReference type="ARBA" id="ARBA00022845"/>
    </source>
</evidence>
<keyword evidence="15" id="KW-0810">Translation regulation</keyword>
<comment type="similarity">
    <text evidence="5">Belongs to the CCR4/nocturin family.</text>
</comment>
<feature type="domain" description="Endonuclease/exonuclease/phosphatase" evidence="20">
    <location>
        <begin position="788"/>
        <end position="906"/>
    </location>
</feature>
<keyword evidence="19" id="KW-0539">Nucleus</keyword>
<evidence type="ECO:0000256" key="16">
    <source>
        <dbReference type="ARBA" id="ARBA00023015"/>
    </source>
</evidence>
<evidence type="ECO:0000256" key="14">
    <source>
        <dbReference type="ARBA" id="ARBA00022842"/>
    </source>
</evidence>
<organism evidence="21 22">
    <name type="scientific">Crenichthys baileyi</name>
    <name type="common">White River springfish</name>
    <dbReference type="NCBI Taxonomy" id="28760"/>
    <lineage>
        <taxon>Eukaryota</taxon>
        <taxon>Metazoa</taxon>
        <taxon>Chordata</taxon>
        <taxon>Craniata</taxon>
        <taxon>Vertebrata</taxon>
        <taxon>Euteleostomi</taxon>
        <taxon>Actinopterygii</taxon>
        <taxon>Neopterygii</taxon>
        <taxon>Teleostei</taxon>
        <taxon>Neoteleostei</taxon>
        <taxon>Acanthomorphata</taxon>
        <taxon>Ovalentaria</taxon>
        <taxon>Atherinomorphae</taxon>
        <taxon>Cyprinodontiformes</taxon>
        <taxon>Goodeidae</taxon>
        <taxon>Crenichthys</taxon>
    </lineage>
</organism>
<dbReference type="SUPFAM" id="SSF56219">
    <property type="entry name" value="DNase I-like"/>
    <property type="match status" value="1"/>
</dbReference>
<dbReference type="GO" id="GO:0006417">
    <property type="term" value="P:regulation of translation"/>
    <property type="evidence" value="ECO:0007669"/>
    <property type="project" value="UniProtKB-KW"/>
</dbReference>
<evidence type="ECO:0000256" key="3">
    <source>
        <dbReference type="ARBA" id="ARBA00004123"/>
    </source>
</evidence>
<keyword evidence="18" id="KW-0804">Transcription</keyword>
<evidence type="ECO:0000313" key="21">
    <source>
        <dbReference type="EMBL" id="KAK5614664.1"/>
    </source>
</evidence>
<proteinExistence type="inferred from homology"/>
<dbReference type="Proteomes" id="UP001311232">
    <property type="component" value="Unassembled WGS sequence"/>
</dbReference>
<evidence type="ECO:0000256" key="17">
    <source>
        <dbReference type="ARBA" id="ARBA00023158"/>
    </source>
</evidence>
<dbReference type="InterPro" id="IPR001611">
    <property type="entry name" value="Leu-rich_rpt"/>
</dbReference>
<evidence type="ECO:0000256" key="7">
    <source>
        <dbReference type="ARBA" id="ARBA00022490"/>
    </source>
</evidence>
<evidence type="ECO:0000259" key="20">
    <source>
        <dbReference type="Pfam" id="PF03372"/>
    </source>
</evidence>
<keyword evidence="11" id="KW-0677">Repeat</keyword>
<dbReference type="SUPFAM" id="SSF52058">
    <property type="entry name" value="L domain-like"/>
    <property type="match status" value="1"/>
</dbReference>
<protein>
    <recommendedName>
        <fullName evidence="6">poly(A)-specific ribonuclease</fullName>
        <ecNumber evidence="6">3.1.13.4</ecNumber>
    </recommendedName>
</protein>
<comment type="cofactor">
    <cofactor evidence="2">
        <name>Mg(2+)</name>
        <dbReference type="ChEBI" id="CHEBI:18420"/>
    </cofactor>
</comment>
<keyword evidence="17" id="KW-0943">RNA-mediated gene silencing</keyword>
<evidence type="ECO:0000256" key="11">
    <source>
        <dbReference type="ARBA" id="ARBA00022737"/>
    </source>
</evidence>
<dbReference type="PANTHER" id="PTHR12121">
    <property type="entry name" value="CARBON CATABOLITE REPRESSOR PROTEIN 4"/>
    <property type="match status" value="1"/>
</dbReference>
<reference evidence="21 22" key="1">
    <citation type="submission" date="2021-06" db="EMBL/GenBank/DDBJ databases">
        <authorList>
            <person name="Palmer J.M."/>
        </authorList>
    </citation>
    <scope>NUCLEOTIDE SEQUENCE [LARGE SCALE GENOMIC DNA]</scope>
    <source>
        <strain evidence="21 22">MEX-2019</strain>
        <tissue evidence="21">Muscle</tissue>
    </source>
</reference>
<evidence type="ECO:0000256" key="10">
    <source>
        <dbReference type="ARBA" id="ARBA00022723"/>
    </source>
</evidence>
<dbReference type="InterPro" id="IPR032675">
    <property type="entry name" value="LRR_dom_sf"/>
</dbReference>
<keyword evidence="9" id="KW-0540">Nuclease</keyword>
<dbReference type="EC" id="3.1.13.4" evidence="6"/>
<dbReference type="Pfam" id="PF03372">
    <property type="entry name" value="Exo_endo_phos"/>
    <property type="match status" value="2"/>
</dbReference>
<keyword evidence="13" id="KW-0269">Exonuclease</keyword>
<comment type="subcellular location">
    <subcellularLocation>
        <location evidence="4">Cytoplasm</location>
    </subcellularLocation>
    <subcellularLocation>
        <location evidence="3">Nucleus</location>
    </subcellularLocation>
</comment>
<keyword evidence="10" id="KW-0479">Metal-binding</keyword>
<dbReference type="GO" id="GO:0046872">
    <property type="term" value="F:metal ion binding"/>
    <property type="evidence" value="ECO:0007669"/>
    <property type="project" value="UniProtKB-KW"/>
</dbReference>
<comment type="catalytic activity">
    <reaction evidence="1">
        <text>Exonucleolytic cleavage of poly(A) to 5'-AMP.</text>
        <dbReference type="EC" id="3.1.13.4"/>
    </reaction>
</comment>
<evidence type="ECO:0000256" key="6">
    <source>
        <dbReference type="ARBA" id="ARBA00012161"/>
    </source>
</evidence>
<evidence type="ECO:0000256" key="4">
    <source>
        <dbReference type="ARBA" id="ARBA00004496"/>
    </source>
</evidence>
<evidence type="ECO:0000256" key="19">
    <source>
        <dbReference type="ARBA" id="ARBA00023242"/>
    </source>
</evidence>
<evidence type="ECO:0000256" key="9">
    <source>
        <dbReference type="ARBA" id="ARBA00022722"/>
    </source>
</evidence>
<dbReference type="FunFam" id="3.60.10.10:FF:000002">
    <property type="entry name" value="CCR4-NOT transcription complex subunit 6 like"/>
    <property type="match status" value="1"/>
</dbReference>
<evidence type="ECO:0000256" key="13">
    <source>
        <dbReference type="ARBA" id="ARBA00022839"/>
    </source>
</evidence>
<dbReference type="InterPro" id="IPR036691">
    <property type="entry name" value="Endo/exonu/phosph_ase_sf"/>
</dbReference>
<dbReference type="PANTHER" id="PTHR12121:SF33">
    <property type="entry name" value="CCR4-NOT TRANSCRIPTION COMPLEX SUBUNIT 6"/>
    <property type="match status" value="1"/>
</dbReference>
<evidence type="ECO:0000313" key="22">
    <source>
        <dbReference type="Proteomes" id="UP001311232"/>
    </source>
</evidence>
<keyword evidence="12" id="KW-0378">Hydrolase</keyword>
<dbReference type="Gene3D" id="3.80.10.10">
    <property type="entry name" value="Ribonuclease Inhibitor"/>
    <property type="match status" value="1"/>
</dbReference>